<organism evidence="5">
    <name type="scientific">Salix viminalis</name>
    <name type="common">Common osier</name>
    <name type="synonym">Basket willow</name>
    <dbReference type="NCBI Taxonomy" id="40686"/>
    <lineage>
        <taxon>Eukaryota</taxon>
        <taxon>Viridiplantae</taxon>
        <taxon>Streptophyta</taxon>
        <taxon>Embryophyta</taxon>
        <taxon>Tracheophyta</taxon>
        <taxon>Spermatophyta</taxon>
        <taxon>Magnoliopsida</taxon>
        <taxon>eudicotyledons</taxon>
        <taxon>Gunneridae</taxon>
        <taxon>Pentapetalae</taxon>
        <taxon>rosids</taxon>
        <taxon>fabids</taxon>
        <taxon>Malpighiales</taxon>
        <taxon>Salicaceae</taxon>
        <taxon>Saliceae</taxon>
        <taxon>Salix</taxon>
    </lineage>
</organism>
<evidence type="ECO:0000256" key="1">
    <source>
        <dbReference type="ARBA" id="ARBA00008276"/>
    </source>
</evidence>
<dbReference type="Gene3D" id="3.40.1190.10">
    <property type="entry name" value="Mur-like, catalytic domain"/>
    <property type="match status" value="1"/>
</dbReference>
<evidence type="ECO:0000256" key="4">
    <source>
        <dbReference type="ARBA" id="ARBA00022840"/>
    </source>
</evidence>
<keyword evidence="3" id="KW-0547">Nucleotide-binding</keyword>
<protein>
    <submittedName>
        <fullName evidence="5">Uncharacterized protein</fullName>
    </submittedName>
</protein>
<dbReference type="GO" id="GO:0004326">
    <property type="term" value="F:tetrahydrofolylpolyglutamate synthase activity"/>
    <property type="evidence" value="ECO:0007669"/>
    <property type="project" value="InterPro"/>
</dbReference>
<reference evidence="5" key="1">
    <citation type="submission" date="2019-03" db="EMBL/GenBank/DDBJ databases">
        <authorList>
            <person name="Mank J."/>
            <person name="Almeida P."/>
        </authorList>
    </citation>
    <scope>NUCLEOTIDE SEQUENCE</scope>
    <source>
        <strain evidence="5">78183</strain>
    </source>
</reference>
<gene>
    <name evidence="5" type="ORF">SVIM_LOCUS481266</name>
</gene>
<dbReference type="EMBL" id="CAADRP010002196">
    <property type="protein sequence ID" value="VFU63230.1"/>
    <property type="molecule type" value="Genomic_DNA"/>
</dbReference>
<dbReference type="PANTHER" id="PTHR11136:SF16">
    <property type="entry name" value="FOLYLPOLYGLUTAMATE SYNTHASE"/>
    <property type="match status" value="1"/>
</dbReference>
<name>A0A6N2NKB2_SALVM</name>
<evidence type="ECO:0000256" key="3">
    <source>
        <dbReference type="ARBA" id="ARBA00022741"/>
    </source>
</evidence>
<dbReference type="GO" id="GO:0005829">
    <property type="term" value="C:cytosol"/>
    <property type="evidence" value="ECO:0007669"/>
    <property type="project" value="TreeGrafter"/>
</dbReference>
<accession>A0A6N2NKB2</accession>
<evidence type="ECO:0000313" key="5">
    <source>
        <dbReference type="EMBL" id="VFU63230.1"/>
    </source>
</evidence>
<comment type="similarity">
    <text evidence="1">Belongs to the folylpolyglutamate synthase family.</text>
</comment>
<dbReference type="AlphaFoldDB" id="A0A6N2NKB2"/>
<dbReference type="InterPro" id="IPR036565">
    <property type="entry name" value="Mur-like_cat_sf"/>
</dbReference>
<dbReference type="GO" id="GO:0005524">
    <property type="term" value="F:ATP binding"/>
    <property type="evidence" value="ECO:0007669"/>
    <property type="project" value="UniProtKB-KW"/>
</dbReference>
<keyword evidence="2" id="KW-0436">Ligase</keyword>
<sequence length="82" mass="9664">MGWFEGSTCTFTESILRNCGFHTGLFTSPHLIDVRERFRLDGVDICEEKFLAYFWWCYDRLKLLVVHCCCKCLGRFCVSCCF</sequence>
<evidence type="ECO:0000256" key="2">
    <source>
        <dbReference type="ARBA" id="ARBA00022598"/>
    </source>
</evidence>
<dbReference type="GO" id="GO:0005739">
    <property type="term" value="C:mitochondrion"/>
    <property type="evidence" value="ECO:0007669"/>
    <property type="project" value="TreeGrafter"/>
</dbReference>
<dbReference type="PANTHER" id="PTHR11136">
    <property type="entry name" value="FOLYLPOLYGLUTAMATE SYNTHASE-RELATED"/>
    <property type="match status" value="1"/>
</dbReference>
<keyword evidence="4" id="KW-0067">ATP-binding</keyword>
<dbReference type="SUPFAM" id="SSF53623">
    <property type="entry name" value="MurD-like peptide ligases, catalytic domain"/>
    <property type="match status" value="1"/>
</dbReference>
<proteinExistence type="inferred from homology"/>
<dbReference type="InterPro" id="IPR001645">
    <property type="entry name" value="Folylpolyglutamate_synth"/>
</dbReference>